<dbReference type="InterPro" id="IPR023271">
    <property type="entry name" value="Aquaporin-like"/>
</dbReference>
<evidence type="ECO:0000256" key="6">
    <source>
        <dbReference type="ARBA" id="ARBA00023136"/>
    </source>
</evidence>
<evidence type="ECO:0000256" key="5">
    <source>
        <dbReference type="ARBA" id="ARBA00022989"/>
    </source>
</evidence>
<reference evidence="10 11" key="1">
    <citation type="submission" date="2018-11" db="EMBL/GenBank/DDBJ databases">
        <authorList>
            <consortium name="Pathogen Informatics"/>
        </authorList>
    </citation>
    <scope>NUCLEOTIDE SEQUENCE [LARGE SCALE GENOMIC DNA]</scope>
</reference>
<dbReference type="Proteomes" id="UP000276776">
    <property type="component" value="Unassembled WGS sequence"/>
</dbReference>
<keyword evidence="6 9" id="KW-0472">Membrane</keyword>
<keyword evidence="5 9" id="KW-1133">Transmembrane helix</keyword>
<feature type="transmembrane region" description="Helical" evidence="9">
    <location>
        <begin position="21"/>
        <end position="44"/>
    </location>
</feature>
<dbReference type="PRINTS" id="PR00783">
    <property type="entry name" value="MINTRINSICP"/>
</dbReference>
<gene>
    <name evidence="10" type="ORF">TCLT_LOCUS6713</name>
</gene>
<dbReference type="STRING" id="103827.A0A3P7LDM0"/>
<organism evidence="10 11">
    <name type="scientific">Thelazia callipaeda</name>
    <name type="common">Oriental eyeworm</name>
    <name type="synonym">Parasitic nematode</name>
    <dbReference type="NCBI Taxonomy" id="103827"/>
    <lineage>
        <taxon>Eukaryota</taxon>
        <taxon>Metazoa</taxon>
        <taxon>Ecdysozoa</taxon>
        <taxon>Nematoda</taxon>
        <taxon>Chromadorea</taxon>
        <taxon>Rhabditida</taxon>
        <taxon>Spirurina</taxon>
        <taxon>Spiruromorpha</taxon>
        <taxon>Thelazioidea</taxon>
        <taxon>Thelaziidae</taxon>
        <taxon>Thelazia</taxon>
    </lineage>
</organism>
<comment type="function">
    <text evidence="7">Aquaglyceroporin that may modulate the water content and osmolytes during anhydrobiosis.</text>
</comment>
<feature type="transmembrane region" description="Helical" evidence="9">
    <location>
        <begin position="64"/>
        <end position="90"/>
    </location>
</feature>
<dbReference type="SUPFAM" id="SSF81338">
    <property type="entry name" value="Aquaporin-like"/>
    <property type="match status" value="1"/>
</dbReference>
<comment type="similarity">
    <text evidence="2 8">Belongs to the MIP/aquaporin (TC 1.A.8) family.</text>
</comment>
<keyword evidence="11" id="KW-1185">Reference proteome</keyword>
<feature type="transmembrane region" description="Helical" evidence="9">
    <location>
        <begin position="127"/>
        <end position="145"/>
    </location>
</feature>
<evidence type="ECO:0008006" key="12">
    <source>
        <dbReference type="Google" id="ProtNLM"/>
    </source>
</evidence>
<feature type="transmembrane region" description="Helical" evidence="9">
    <location>
        <begin position="102"/>
        <end position="121"/>
    </location>
</feature>
<evidence type="ECO:0000256" key="3">
    <source>
        <dbReference type="ARBA" id="ARBA00022448"/>
    </source>
</evidence>
<dbReference type="PANTHER" id="PTHR43829:SF5">
    <property type="entry name" value="AQUAPORIN-9"/>
    <property type="match status" value="1"/>
</dbReference>
<evidence type="ECO:0000256" key="7">
    <source>
        <dbReference type="ARBA" id="ARBA00045280"/>
    </source>
</evidence>
<name>A0A3P7LDM0_THECL</name>
<dbReference type="PANTHER" id="PTHR43829">
    <property type="entry name" value="AQUAPORIN OR AQUAGLYCEROPORIN RELATED"/>
    <property type="match status" value="1"/>
</dbReference>
<dbReference type="Pfam" id="PF00230">
    <property type="entry name" value="MIP"/>
    <property type="match status" value="1"/>
</dbReference>
<feature type="transmembrane region" description="Helical" evidence="9">
    <location>
        <begin position="157"/>
        <end position="177"/>
    </location>
</feature>
<evidence type="ECO:0000313" key="11">
    <source>
        <dbReference type="Proteomes" id="UP000276776"/>
    </source>
</evidence>
<dbReference type="GO" id="GO:0015250">
    <property type="term" value="F:water channel activity"/>
    <property type="evidence" value="ECO:0007669"/>
    <property type="project" value="TreeGrafter"/>
</dbReference>
<dbReference type="Gene3D" id="1.20.1080.10">
    <property type="entry name" value="Glycerol uptake facilitator protein"/>
    <property type="match status" value="1"/>
</dbReference>
<evidence type="ECO:0000313" key="10">
    <source>
        <dbReference type="EMBL" id="VDN04091.1"/>
    </source>
</evidence>
<protein>
    <recommendedName>
        <fullName evidence="12">Aquaporin</fullName>
    </recommendedName>
</protein>
<dbReference type="GO" id="GO:0015254">
    <property type="term" value="F:glycerol channel activity"/>
    <property type="evidence" value="ECO:0007669"/>
    <property type="project" value="TreeGrafter"/>
</dbReference>
<evidence type="ECO:0000256" key="4">
    <source>
        <dbReference type="ARBA" id="ARBA00022692"/>
    </source>
</evidence>
<evidence type="ECO:0000256" key="8">
    <source>
        <dbReference type="RuleBase" id="RU000477"/>
    </source>
</evidence>
<dbReference type="InterPro" id="IPR050363">
    <property type="entry name" value="MIP/Aquaporin"/>
</dbReference>
<evidence type="ECO:0000256" key="9">
    <source>
        <dbReference type="SAM" id="Phobius"/>
    </source>
</evidence>
<feature type="transmembrane region" description="Helical" evidence="9">
    <location>
        <begin position="204"/>
        <end position="229"/>
    </location>
</feature>
<dbReference type="EMBL" id="UYYF01004437">
    <property type="protein sequence ID" value="VDN04091.1"/>
    <property type="molecule type" value="Genomic_DNA"/>
</dbReference>
<accession>A0A3P7LDM0</accession>
<evidence type="ECO:0000256" key="2">
    <source>
        <dbReference type="ARBA" id="ARBA00006175"/>
    </source>
</evidence>
<keyword evidence="4 8" id="KW-0812">Transmembrane</keyword>
<comment type="subcellular location">
    <subcellularLocation>
        <location evidence="1">Membrane</location>
        <topology evidence="1">Multi-pass membrane protein</topology>
    </subcellularLocation>
</comment>
<evidence type="ECO:0000256" key="1">
    <source>
        <dbReference type="ARBA" id="ARBA00004141"/>
    </source>
</evidence>
<dbReference type="GO" id="GO:0016323">
    <property type="term" value="C:basolateral plasma membrane"/>
    <property type="evidence" value="ECO:0007669"/>
    <property type="project" value="TreeGrafter"/>
</dbReference>
<sequence>MQFIGTSVFAQYVLSSERLNTWIQVNIGWGLAITFASIPVAKLSGAHLNPAISLMMWTFGDLSFIQFTLYSIIQTFGAFFGAATTYIVYYDAINEFDGGNRTALGLTGTANIFITFPATYLSVSGAYIDQLIGTGFFALSFAAITDKRSKIPVWVHPILFGLVYTLIGTSLGMNVGYPINPARDFGPRIFTLFIYGTEVFTYPYLSWFLIPIIAPLSGAILFGWSYYLFSGMHIPDDDVLFDDISYPRFHYTYATV</sequence>
<proteinExistence type="inferred from homology"/>
<dbReference type="InterPro" id="IPR000425">
    <property type="entry name" value="MIP"/>
</dbReference>
<dbReference type="AlphaFoldDB" id="A0A3P7LDM0"/>
<keyword evidence="3 8" id="KW-0813">Transport</keyword>
<dbReference type="OrthoDB" id="3222at2759"/>